<keyword evidence="2" id="KW-0812">Transmembrane</keyword>
<dbReference type="GO" id="GO:0003677">
    <property type="term" value="F:DNA binding"/>
    <property type="evidence" value="ECO:0007669"/>
    <property type="project" value="UniProtKB-KW"/>
</dbReference>
<protein>
    <submittedName>
        <fullName evidence="4">ComEA family DNA-binding protein</fullName>
    </submittedName>
</protein>
<dbReference type="EMBL" id="QKYN01000034">
    <property type="protein sequence ID" value="RAG86088.1"/>
    <property type="molecule type" value="Genomic_DNA"/>
</dbReference>
<dbReference type="GO" id="GO:0015628">
    <property type="term" value="P:protein secretion by the type II secretion system"/>
    <property type="evidence" value="ECO:0007669"/>
    <property type="project" value="TreeGrafter"/>
</dbReference>
<gene>
    <name evidence="4" type="ORF">DN069_08365</name>
</gene>
<dbReference type="AlphaFoldDB" id="A0A2X0JET3"/>
<dbReference type="InterPro" id="IPR019554">
    <property type="entry name" value="Soluble_ligand-bd"/>
</dbReference>
<dbReference type="Gene3D" id="1.10.150.320">
    <property type="entry name" value="Photosystem II 12 kDa extrinsic protein"/>
    <property type="match status" value="1"/>
</dbReference>
<dbReference type="SMART" id="SM00278">
    <property type="entry name" value="HhH1"/>
    <property type="match status" value="2"/>
</dbReference>
<evidence type="ECO:0000256" key="2">
    <source>
        <dbReference type="SAM" id="Phobius"/>
    </source>
</evidence>
<dbReference type="Pfam" id="PF12836">
    <property type="entry name" value="HHH_3"/>
    <property type="match status" value="1"/>
</dbReference>
<dbReference type="OrthoDB" id="9758724at2"/>
<keyword evidence="2" id="KW-0472">Membrane</keyword>
<dbReference type="InterPro" id="IPR003583">
    <property type="entry name" value="Hlx-hairpin-Hlx_DNA-bd_motif"/>
</dbReference>
<feature type="transmembrane region" description="Helical" evidence="2">
    <location>
        <begin position="50"/>
        <end position="70"/>
    </location>
</feature>
<sequence length="252" mass="25068">MSTAVLPEITAALPVATLPAAAPDPPPGRPAFASSLGLALRERWDLDRRALLGLAVLLVLALGYGVQHFWAGRPEAVAVPAPAVEGTAAVGTGSPSPGSSGGASSAGGPAPGSTAIAALVVDVSGKVRNPGLRTLPPGSRVQDALNAAGGPLPGTDLTGLNLARKVNDGEEIIVGGPPPGGPAGAAHASGPLSLSSATAAQLDALPGIGPVLAQRIIAFREQHGGFQSVDQLRQVPGFGERRLQDLRAQLRP</sequence>
<dbReference type="Proteomes" id="UP000248889">
    <property type="component" value="Unassembled WGS sequence"/>
</dbReference>
<dbReference type="Pfam" id="PF10531">
    <property type="entry name" value="SLBB"/>
    <property type="match status" value="1"/>
</dbReference>
<feature type="compositionally biased region" description="Low complexity" evidence="1">
    <location>
        <begin position="87"/>
        <end position="98"/>
    </location>
</feature>
<dbReference type="GO" id="GO:0015627">
    <property type="term" value="C:type II protein secretion system complex"/>
    <property type="evidence" value="ECO:0007669"/>
    <property type="project" value="TreeGrafter"/>
</dbReference>
<accession>A0A2X0JET3</accession>
<evidence type="ECO:0000313" key="5">
    <source>
        <dbReference type="Proteomes" id="UP000248889"/>
    </source>
</evidence>
<dbReference type="PANTHER" id="PTHR21180:SF32">
    <property type="entry name" value="ENDONUCLEASE_EXONUCLEASE_PHOSPHATASE FAMILY DOMAIN-CONTAINING PROTEIN 1"/>
    <property type="match status" value="1"/>
</dbReference>
<reference evidence="4 5" key="1">
    <citation type="submission" date="2018-06" db="EMBL/GenBank/DDBJ databases">
        <title>Streptacidiphilus pinicola sp. nov., isolated from pine grove soil.</title>
        <authorList>
            <person name="Roh S.G."/>
            <person name="Park S."/>
            <person name="Kim M.-K."/>
            <person name="Yun B.-R."/>
            <person name="Park J."/>
            <person name="Kim M.J."/>
            <person name="Kim Y.S."/>
            <person name="Kim S.B."/>
        </authorList>
    </citation>
    <scope>NUCLEOTIDE SEQUENCE [LARGE SCALE GENOMIC DNA]</scope>
    <source>
        <strain evidence="4 5">MMS16-CNU450</strain>
    </source>
</reference>
<dbReference type="PANTHER" id="PTHR21180">
    <property type="entry name" value="ENDONUCLEASE/EXONUCLEASE/PHOSPHATASE FAMILY DOMAIN-CONTAINING PROTEIN 1"/>
    <property type="match status" value="1"/>
</dbReference>
<comment type="caution">
    <text evidence="4">The sequence shown here is derived from an EMBL/GenBank/DDBJ whole genome shotgun (WGS) entry which is preliminary data.</text>
</comment>
<dbReference type="Gene3D" id="3.10.560.10">
    <property type="entry name" value="Outer membrane lipoprotein wza domain like"/>
    <property type="match status" value="1"/>
</dbReference>
<feature type="region of interest" description="Disordered" evidence="1">
    <location>
        <begin position="87"/>
        <end position="109"/>
    </location>
</feature>
<evidence type="ECO:0000259" key="3">
    <source>
        <dbReference type="SMART" id="SM00278"/>
    </source>
</evidence>
<dbReference type="InterPro" id="IPR051675">
    <property type="entry name" value="Endo/Exo/Phosphatase_dom_1"/>
</dbReference>
<evidence type="ECO:0000313" key="4">
    <source>
        <dbReference type="EMBL" id="RAG86088.1"/>
    </source>
</evidence>
<keyword evidence="4" id="KW-0238">DNA-binding</keyword>
<evidence type="ECO:0000256" key="1">
    <source>
        <dbReference type="SAM" id="MobiDB-lite"/>
    </source>
</evidence>
<proteinExistence type="predicted"/>
<feature type="domain" description="Helix-hairpin-helix DNA-binding motif class 1" evidence="3">
    <location>
        <begin position="230"/>
        <end position="249"/>
    </location>
</feature>
<keyword evidence="5" id="KW-1185">Reference proteome</keyword>
<keyword evidence="2" id="KW-1133">Transmembrane helix</keyword>
<organism evidence="4 5">
    <name type="scientific">Streptacidiphilus pinicola</name>
    <dbReference type="NCBI Taxonomy" id="2219663"/>
    <lineage>
        <taxon>Bacteria</taxon>
        <taxon>Bacillati</taxon>
        <taxon>Actinomycetota</taxon>
        <taxon>Actinomycetes</taxon>
        <taxon>Kitasatosporales</taxon>
        <taxon>Streptomycetaceae</taxon>
        <taxon>Streptacidiphilus</taxon>
    </lineage>
</organism>
<name>A0A2X0JET3_9ACTN</name>
<dbReference type="GO" id="GO:0006281">
    <property type="term" value="P:DNA repair"/>
    <property type="evidence" value="ECO:0007669"/>
    <property type="project" value="InterPro"/>
</dbReference>
<feature type="domain" description="Helix-hairpin-helix DNA-binding motif class 1" evidence="3">
    <location>
        <begin position="200"/>
        <end position="219"/>
    </location>
</feature>
<dbReference type="InterPro" id="IPR010994">
    <property type="entry name" value="RuvA_2-like"/>
</dbReference>
<dbReference type="SUPFAM" id="SSF47781">
    <property type="entry name" value="RuvA domain 2-like"/>
    <property type="match status" value="1"/>
</dbReference>